<gene>
    <name evidence="2" type="primary">FGENESH: predicted gene_11.16</name>
    <name evidence="2" type="ORF">BN2166_0055200</name>
</gene>
<protein>
    <submittedName>
        <fullName evidence="2">FGENESH: predicted gene_11.16 protein</fullName>
    </submittedName>
</protein>
<feature type="region of interest" description="Disordered" evidence="1">
    <location>
        <begin position="1"/>
        <end position="22"/>
    </location>
</feature>
<dbReference type="Gene3D" id="3.80.10.10">
    <property type="entry name" value="Ribonuclease Inhibitor"/>
    <property type="match status" value="1"/>
</dbReference>
<dbReference type="Proteomes" id="UP000199069">
    <property type="component" value="Unassembled WGS sequence"/>
</dbReference>
<evidence type="ECO:0000313" key="3">
    <source>
        <dbReference type="Proteomes" id="UP000199069"/>
    </source>
</evidence>
<name>A0A0K3CJ15_RHOTO</name>
<evidence type="ECO:0000256" key="1">
    <source>
        <dbReference type="SAM" id="MobiDB-lite"/>
    </source>
</evidence>
<reference evidence="2 3" key="1">
    <citation type="submission" date="2015-07" db="EMBL/GenBank/DDBJ databases">
        <authorList>
            <person name="Cajimat M.N.B."/>
            <person name="Milazzo M.L."/>
            <person name="Fulhorst C.F."/>
        </authorList>
    </citation>
    <scope>NUCLEOTIDE SEQUENCE [LARGE SCALE GENOMIC DNA]</scope>
    <source>
        <strain evidence="2">Single colony</strain>
    </source>
</reference>
<dbReference type="EMBL" id="CWKI01000011">
    <property type="protein sequence ID" value="CTR09659.1"/>
    <property type="molecule type" value="Genomic_DNA"/>
</dbReference>
<accession>A0A0K3CJ15</accession>
<organism evidence="2 3">
    <name type="scientific">Rhodotorula toruloides</name>
    <name type="common">Yeast</name>
    <name type="synonym">Rhodosporidium toruloides</name>
    <dbReference type="NCBI Taxonomy" id="5286"/>
    <lineage>
        <taxon>Eukaryota</taxon>
        <taxon>Fungi</taxon>
        <taxon>Dikarya</taxon>
        <taxon>Basidiomycota</taxon>
        <taxon>Pucciniomycotina</taxon>
        <taxon>Microbotryomycetes</taxon>
        <taxon>Sporidiobolales</taxon>
        <taxon>Sporidiobolaceae</taxon>
        <taxon>Rhodotorula</taxon>
    </lineage>
</organism>
<dbReference type="InterPro" id="IPR032675">
    <property type="entry name" value="LRR_dom_sf"/>
</dbReference>
<sequence length="785" mass="89695">MSAARTTPRKDPALDSPEETVYPLANPPTSLLDLPDELILRIFERLAHTRFWPERSFIGYISLNRRVYCLCQHLLFYDVVLPDDEESREYVLAKLLVRQETLPLARFLDTTYDERTTTLEHAILASFTNITHLSLQTEAVSSVLRRAIRSLRHLHTLSYRFQGAYLAGNEIDLRKDAPLVRHLIVRLPETSDHRTIGDLVKGLGQLETLELELEQFAGGLDDRVPWSKLRSVVIRSEHMIDAGGEEFVQSLMRSVGRALREESLKALYTLLGSFPALERLILSLNSFPACWPTTVTTKSECALKYPPVFALLHLLSETKIIDFRVRWPKEQKELRWTRILGDAEWDNERFTWEELPRAAMVSAAVTVSTSALSLSLLDLPDELLVRIFDFVAQRLSIADEEDGGSYPRLVTGYMLVCQRIYTLCRYRLFRDVDLPEDPEQMTAALARIVFRPDIAQQITRLAFHTTKNNPLEHSMLSLSPNVTELDLRAPALYPALSKSLTSLKHLHTLAIALPDGEYEGLDFIHYIDLQLDAPMVRHLTIELPGSGGHETLGLIVTGAERLETLEMRLEGQVDLDEATPWLSLRSLTIRGQSGITDVNEFVDSLEEACRSAKSDEQVSGASNREFDESNAIKLFELLGDEALGKLEELDLRFFYNPLRSLEGRVPSVRVLRLHNISLERNPYAGEDRNHNRLETLYRFLTIFTNLKRLELDPQNTGPCWPAAVGSSLLCAIRHPEFFALLHVLQSTTKITEVRLRPFRTKIELRWTREEGGQEWQCERYKFDEV</sequence>
<dbReference type="SUPFAM" id="SSF52058">
    <property type="entry name" value="L domain-like"/>
    <property type="match status" value="1"/>
</dbReference>
<proteinExistence type="predicted"/>
<keyword evidence="3" id="KW-1185">Reference proteome</keyword>
<evidence type="ECO:0000313" key="2">
    <source>
        <dbReference type="EMBL" id="CTR09659.1"/>
    </source>
</evidence>
<dbReference type="AlphaFoldDB" id="A0A0K3CJ15"/>